<keyword evidence="6" id="KW-0862">Zinc</keyword>
<dbReference type="GO" id="GO:0004534">
    <property type="term" value="F:5'-3' RNA exonuclease activity"/>
    <property type="evidence" value="ECO:0007669"/>
    <property type="project" value="UniProtKB-UniRule"/>
</dbReference>
<accession>A0A2M7QB49</accession>
<dbReference type="AlphaFoldDB" id="A0A2M7QB49"/>
<dbReference type="GO" id="GO:0003723">
    <property type="term" value="F:RNA binding"/>
    <property type="evidence" value="ECO:0007669"/>
    <property type="project" value="UniProtKB-UniRule"/>
</dbReference>
<dbReference type="InterPro" id="IPR001279">
    <property type="entry name" value="Metallo-B-lactamas"/>
</dbReference>
<evidence type="ECO:0000256" key="6">
    <source>
        <dbReference type="ARBA" id="ARBA00022833"/>
    </source>
</evidence>
<evidence type="ECO:0000256" key="9">
    <source>
        <dbReference type="HAMAP-Rule" id="MF_01491"/>
    </source>
</evidence>
<dbReference type="CDD" id="cd07714">
    <property type="entry name" value="RNaseJ_MBL-fold"/>
    <property type="match status" value="1"/>
</dbReference>
<dbReference type="Pfam" id="PF00753">
    <property type="entry name" value="Lactamase_B"/>
    <property type="match status" value="1"/>
</dbReference>
<dbReference type="InterPro" id="IPR041636">
    <property type="entry name" value="RNase_J_C"/>
</dbReference>
<dbReference type="InterPro" id="IPR042173">
    <property type="entry name" value="RNase_J_2"/>
</dbReference>
<evidence type="ECO:0000259" key="11">
    <source>
        <dbReference type="SMART" id="SM00849"/>
    </source>
</evidence>
<dbReference type="EC" id="3.1.-.-" evidence="9"/>
<dbReference type="GO" id="GO:0004521">
    <property type="term" value="F:RNA endonuclease activity"/>
    <property type="evidence" value="ECO:0007669"/>
    <property type="project" value="UniProtKB-UniRule"/>
</dbReference>
<evidence type="ECO:0000313" key="12">
    <source>
        <dbReference type="EMBL" id="PIY62788.1"/>
    </source>
</evidence>
<evidence type="ECO:0000256" key="2">
    <source>
        <dbReference type="ARBA" id="ARBA00022722"/>
    </source>
</evidence>
<dbReference type="NCBIfam" id="TIGR00649">
    <property type="entry name" value="MG423"/>
    <property type="match status" value="1"/>
</dbReference>
<dbReference type="SUPFAM" id="SSF56281">
    <property type="entry name" value="Metallo-hydrolase/oxidoreductase"/>
    <property type="match status" value="1"/>
</dbReference>
<comment type="subcellular location">
    <subcellularLocation>
        <location evidence="9">Cytoplasm</location>
    </subcellularLocation>
</comment>
<comment type="similarity">
    <text evidence="9">Belongs to the metallo-beta-lactamase superfamily. RNA-metabolizing metallo-beta-lactamase-like family. Bacterial RNase J subfamily.</text>
</comment>
<evidence type="ECO:0000256" key="8">
    <source>
        <dbReference type="ARBA" id="ARBA00022884"/>
    </source>
</evidence>
<dbReference type="HAMAP" id="MF_01491">
    <property type="entry name" value="RNase_J_bact"/>
    <property type="match status" value="1"/>
</dbReference>
<dbReference type="Gene3D" id="3.10.20.580">
    <property type="match status" value="1"/>
</dbReference>
<feature type="region of interest" description="Disordered" evidence="10">
    <location>
        <begin position="1"/>
        <end position="84"/>
    </location>
</feature>
<keyword evidence="2 9" id="KW-0540">Nuclease</keyword>
<dbReference type="InterPro" id="IPR036866">
    <property type="entry name" value="RibonucZ/Hydroxyglut_hydro"/>
</dbReference>
<evidence type="ECO:0000256" key="4">
    <source>
        <dbReference type="ARBA" id="ARBA00022759"/>
    </source>
</evidence>
<evidence type="ECO:0000256" key="1">
    <source>
        <dbReference type="ARBA" id="ARBA00022490"/>
    </source>
</evidence>
<evidence type="ECO:0000256" key="10">
    <source>
        <dbReference type="SAM" id="MobiDB-lite"/>
    </source>
</evidence>
<dbReference type="Pfam" id="PF17770">
    <property type="entry name" value="RNase_J_C"/>
    <property type="match status" value="1"/>
</dbReference>
<dbReference type="PANTHER" id="PTHR43694:SF1">
    <property type="entry name" value="RIBONUCLEASE J"/>
    <property type="match status" value="1"/>
</dbReference>
<evidence type="ECO:0000313" key="13">
    <source>
        <dbReference type="Proteomes" id="UP000230973"/>
    </source>
</evidence>
<proteinExistence type="inferred from homology"/>
<dbReference type="EMBL" id="PFLC01000027">
    <property type="protein sequence ID" value="PIY62788.1"/>
    <property type="molecule type" value="Genomic_DNA"/>
</dbReference>
<feature type="compositionally biased region" description="Low complexity" evidence="10">
    <location>
        <begin position="50"/>
        <end position="61"/>
    </location>
</feature>
<comment type="function">
    <text evidence="9">An RNase that has 5'-3' exonuclease and possibly endonuclease activity. Involved in maturation of rRNA and in some organisms also mRNA maturation and/or decay.</text>
</comment>
<dbReference type="Gene3D" id="3.60.15.10">
    <property type="entry name" value="Ribonuclease Z/Hydroxyacylglutathione hydrolase-like"/>
    <property type="match status" value="1"/>
</dbReference>
<keyword evidence="3" id="KW-0479">Metal-binding</keyword>
<evidence type="ECO:0000256" key="7">
    <source>
        <dbReference type="ARBA" id="ARBA00022839"/>
    </source>
</evidence>
<comment type="caution">
    <text evidence="12">The sequence shown here is derived from an EMBL/GenBank/DDBJ whole genome shotgun (WGS) entry which is preliminary data.</text>
</comment>
<keyword evidence="5 9" id="KW-0378">Hydrolase</keyword>
<comment type="subunit">
    <text evidence="9">Homodimer, may be a subunit of the RNA degradosome.</text>
</comment>
<feature type="domain" description="Metallo-beta-lactamase" evidence="11">
    <location>
        <begin position="114"/>
        <end position="300"/>
    </location>
</feature>
<keyword evidence="1 9" id="KW-0963">Cytoplasm</keyword>
<keyword evidence="7 9" id="KW-0269">Exonuclease</keyword>
<dbReference type="GO" id="GO:0005737">
    <property type="term" value="C:cytoplasm"/>
    <property type="evidence" value="ECO:0007669"/>
    <property type="project" value="UniProtKB-SubCell"/>
</dbReference>
<reference evidence="13" key="1">
    <citation type="submission" date="2017-09" db="EMBL/GenBank/DDBJ databases">
        <title>Depth-based differentiation of microbial function through sediment-hosted aquifers and enrichment of novel symbionts in the deep terrestrial subsurface.</title>
        <authorList>
            <person name="Probst A.J."/>
            <person name="Ladd B."/>
            <person name="Jarett J.K."/>
            <person name="Geller-Mcgrath D.E."/>
            <person name="Sieber C.M.K."/>
            <person name="Emerson J.B."/>
            <person name="Anantharaman K."/>
            <person name="Thomas B.C."/>
            <person name="Malmstrom R."/>
            <person name="Stieglmeier M."/>
            <person name="Klingl A."/>
            <person name="Woyke T."/>
            <person name="Ryan C.M."/>
            <person name="Banfield J.F."/>
        </authorList>
    </citation>
    <scope>NUCLEOTIDE SEQUENCE [LARGE SCALE GENOMIC DNA]</scope>
</reference>
<name>A0A2M7QB49_9BACT</name>
<dbReference type="Pfam" id="PF22505">
    <property type="entry name" value="RNase_J_b_CASP"/>
    <property type="match status" value="1"/>
</dbReference>
<keyword evidence="9" id="KW-0698">rRNA processing</keyword>
<evidence type="ECO:0000256" key="5">
    <source>
        <dbReference type="ARBA" id="ARBA00022801"/>
    </source>
</evidence>
<comment type="caution">
    <text evidence="9">Lacks conserved residue(s) required for the propagation of feature annotation.</text>
</comment>
<keyword evidence="8 9" id="KW-0694">RNA-binding</keyword>
<dbReference type="InterPro" id="IPR030854">
    <property type="entry name" value="RNase_J_bac"/>
</dbReference>
<dbReference type="InterPro" id="IPR055132">
    <property type="entry name" value="RNase_J_b_CASP"/>
</dbReference>
<organism evidence="12 13">
    <name type="scientific">Candidatus Uhrbacteria bacterium CG_4_10_14_0_8_um_filter_58_22</name>
    <dbReference type="NCBI Taxonomy" id="1975029"/>
    <lineage>
        <taxon>Bacteria</taxon>
        <taxon>Candidatus Uhriibacteriota</taxon>
    </lineage>
</organism>
<dbReference type="Pfam" id="PF07521">
    <property type="entry name" value="RMMBL"/>
    <property type="match status" value="1"/>
</dbReference>
<dbReference type="Proteomes" id="UP000230973">
    <property type="component" value="Unassembled WGS sequence"/>
</dbReference>
<dbReference type="InterPro" id="IPR004613">
    <property type="entry name" value="RNase_J"/>
</dbReference>
<dbReference type="InterPro" id="IPR011108">
    <property type="entry name" value="RMMBL"/>
</dbReference>
<evidence type="ECO:0000256" key="3">
    <source>
        <dbReference type="ARBA" id="ARBA00022723"/>
    </source>
</evidence>
<dbReference type="SMART" id="SM00849">
    <property type="entry name" value="Lactamase_B"/>
    <property type="match status" value="1"/>
</dbReference>
<dbReference type="PANTHER" id="PTHR43694">
    <property type="entry name" value="RIBONUCLEASE J"/>
    <property type="match status" value="1"/>
</dbReference>
<dbReference type="Gene3D" id="3.40.50.10710">
    <property type="entry name" value="Metallo-hydrolase/oxidoreductase"/>
    <property type="match status" value="1"/>
</dbReference>
<dbReference type="GO" id="GO:0006364">
    <property type="term" value="P:rRNA processing"/>
    <property type="evidence" value="ECO:0007669"/>
    <property type="project" value="UniProtKB-UniRule"/>
</dbReference>
<gene>
    <name evidence="9" type="primary">rnj</name>
    <name evidence="12" type="ORF">COY93_02210</name>
</gene>
<protein>
    <recommendedName>
        <fullName evidence="9">Ribonuclease J</fullName>
        <shortName evidence="9">RNase J</shortName>
        <ecNumber evidence="9">3.1.-.-</ecNumber>
    </recommendedName>
</protein>
<keyword evidence="4 9" id="KW-0255">Endonuclease</keyword>
<dbReference type="GO" id="GO:0008270">
    <property type="term" value="F:zinc ion binding"/>
    <property type="evidence" value="ECO:0007669"/>
    <property type="project" value="InterPro"/>
</dbReference>
<sequence length="652" mass="71905">MRRRTLAPLLSPSNAEPTKTMTPKEKTSGQAGSNQGQRRSGHDQRRRRPPSSGYPSGRRGPQQQHVIPSAVADGPQSKKPGVGPLSREIAHQTHAPAGTPKLRIYALGGLEEIGRNCTVFECGDDIIILDIGLMFPEEGMPGIDYIIPDISSLKGKEKNIRGVIVTHGHMDHIGGIPLTIGRLGYPTIFTAPLTAGILKKRQEEFGTVSKLKIQLVTSEKKIQLGRHFVFEPFHVNHNISDAFGAALHTPYGTILCTGDFKFDYTPVNDDPIDLTHIAAFGLSGALALLSDSTNATSPGHQISESQVGKEMERIIREHPGRLIIGTFSSLLTRVGQIIELAEKYDRRVLIEGRSMSNNVEIAKEMGYMKFKPSTIIEARDFLRLPDHKALVICTGAQGERNAVLMRVANGEHRTVSLRKGDGVVFSSSVIPGNERTVQSLKDTLVKQGAKVYHYDNLDVHAGGHAKQEDLKLMMRLTMPKYLIPIHGNRFMLEAHAELGREVGIPSENIFVAENGQVFEVDNGGIRMTTEKVSTEYVMVDGLGVGDVSQVVLRDRVQLADEGMFVVIVTIDKKTGALVSSPDIISRGFIYMRESKELIEKARIKVKKILKDADSRTPAFEEFIKGKIRNEVGSFLFKETKRRPMVLPVLIEV</sequence>